<dbReference type="AlphaFoldDB" id="A0A7L1FX54"/>
<protein>
    <submittedName>
        <fullName evidence="1">IPIL1 protein</fullName>
    </submittedName>
</protein>
<gene>
    <name evidence="1" type="primary">Itpripl1_8</name>
    <name evidence="1" type="ORF">SYLBOR_R15332</name>
</gene>
<feature type="non-terminal residue" evidence="1">
    <location>
        <position position="70"/>
    </location>
</feature>
<accession>A0A7L1FX54</accession>
<feature type="non-terminal residue" evidence="1">
    <location>
        <position position="1"/>
    </location>
</feature>
<dbReference type="EMBL" id="VXBG01016464">
    <property type="protein sequence ID" value="NXN05556.1"/>
    <property type="molecule type" value="Genomic_DNA"/>
</dbReference>
<proteinExistence type="predicted"/>
<name>A0A7L1FX54_SYLBO</name>
<dbReference type="Proteomes" id="UP000538515">
    <property type="component" value="Unassembled WGS sequence"/>
</dbReference>
<sequence length="70" mass="7800">STKVLKQLVDELLGVCRMLSRRSFMPELHPATGTDASSEDCSLLEMSSNYHLLVILRPPLGHSFILESTK</sequence>
<reference evidence="1 2" key="1">
    <citation type="submission" date="2019-09" db="EMBL/GenBank/DDBJ databases">
        <title>Bird 10,000 Genomes (B10K) Project - Family phase.</title>
        <authorList>
            <person name="Zhang G."/>
        </authorList>
    </citation>
    <scope>NUCLEOTIDE SEQUENCE [LARGE SCALE GENOMIC DNA]</scope>
    <source>
        <strain evidence="1">B10K-DU-002-19</strain>
        <tissue evidence="1">Muscle</tissue>
    </source>
</reference>
<evidence type="ECO:0000313" key="2">
    <source>
        <dbReference type="Proteomes" id="UP000538515"/>
    </source>
</evidence>
<evidence type="ECO:0000313" key="1">
    <source>
        <dbReference type="EMBL" id="NXN05556.1"/>
    </source>
</evidence>
<comment type="caution">
    <text evidence="1">The sequence shown here is derived from an EMBL/GenBank/DDBJ whole genome shotgun (WGS) entry which is preliminary data.</text>
</comment>
<keyword evidence="2" id="KW-1185">Reference proteome</keyword>
<organism evidence="1 2">
    <name type="scientific">Sylvia borin</name>
    <name type="common">Garden warbler</name>
    <dbReference type="NCBI Taxonomy" id="73324"/>
    <lineage>
        <taxon>Eukaryota</taxon>
        <taxon>Metazoa</taxon>
        <taxon>Chordata</taxon>
        <taxon>Craniata</taxon>
        <taxon>Vertebrata</taxon>
        <taxon>Euteleostomi</taxon>
        <taxon>Archelosauria</taxon>
        <taxon>Archosauria</taxon>
        <taxon>Dinosauria</taxon>
        <taxon>Saurischia</taxon>
        <taxon>Theropoda</taxon>
        <taxon>Coelurosauria</taxon>
        <taxon>Aves</taxon>
        <taxon>Neognathae</taxon>
        <taxon>Neoaves</taxon>
        <taxon>Telluraves</taxon>
        <taxon>Australaves</taxon>
        <taxon>Passeriformes</taxon>
        <taxon>Sylvioidea</taxon>
        <taxon>Sylviidae</taxon>
        <taxon>Sylviinae</taxon>
        <taxon>Sylvia</taxon>
    </lineage>
</organism>